<evidence type="ECO:0000256" key="2">
    <source>
        <dbReference type="ARBA" id="ARBA00022801"/>
    </source>
</evidence>
<dbReference type="STRING" id="449659.IV66_GL000403"/>
<dbReference type="GO" id="GO:0016052">
    <property type="term" value="P:carbohydrate catabolic process"/>
    <property type="evidence" value="ECO:0007669"/>
    <property type="project" value="TreeGrafter"/>
</dbReference>
<dbReference type="GO" id="GO:0016998">
    <property type="term" value="P:cell wall macromolecule catabolic process"/>
    <property type="evidence" value="ECO:0007669"/>
    <property type="project" value="InterPro"/>
</dbReference>
<evidence type="ECO:0000313" key="6">
    <source>
        <dbReference type="Proteomes" id="UP000051886"/>
    </source>
</evidence>
<sequence>MEEKLMANKFIDVASYQPDTLVYFKAAKRLGVKGVVVKITEGSATGTDYVNPKAANQIKHAKKVGMIVSGYHFLRSLSVPDAKQEAQFFIKEAKKRGLSTKATCVVDVEAADLTHNVAALTQQINAFFAEVRRSGFKKMAIYSNTSWFKTRINRSNLTVQNFWVASYGTVSAGMPCKAWQYSSNQMINSAKTDISVDYQGMFTKKVLRKQKKQPQKIKQNKKWVDNLGVTWYQEQGTFISDRAINLRWGARTSSTKIALLRAGSVVKYDAFAHSGGYVWLRQPRGKGQYGYLATGKSKNGRRSNYWGKFK</sequence>
<gene>
    <name evidence="5" type="ORF">IV66_GL000403</name>
</gene>
<evidence type="ECO:0000256" key="3">
    <source>
        <dbReference type="ARBA" id="ARBA00023295"/>
    </source>
</evidence>
<keyword evidence="2" id="KW-0378">Hydrolase</keyword>
<dbReference type="EMBL" id="JQCN01000010">
    <property type="protein sequence ID" value="KRO01330.1"/>
    <property type="molecule type" value="Genomic_DNA"/>
</dbReference>
<dbReference type="Gene3D" id="2.30.30.40">
    <property type="entry name" value="SH3 Domains"/>
    <property type="match status" value="1"/>
</dbReference>
<comment type="similarity">
    <text evidence="1">Belongs to the glycosyl hydrolase 25 family.</text>
</comment>
<dbReference type="SMART" id="SM00287">
    <property type="entry name" value="SH3b"/>
    <property type="match status" value="1"/>
</dbReference>
<dbReference type="GO" id="GO:0009253">
    <property type="term" value="P:peptidoglycan catabolic process"/>
    <property type="evidence" value="ECO:0007669"/>
    <property type="project" value="InterPro"/>
</dbReference>
<dbReference type="PROSITE" id="PS51904">
    <property type="entry name" value="GLYCOSYL_HYDROL_F25_2"/>
    <property type="match status" value="1"/>
</dbReference>
<dbReference type="InterPro" id="IPR018077">
    <property type="entry name" value="Glyco_hydro_fam25_subgr"/>
</dbReference>
<name>A0A0R2LPF6_9LACO</name>
<keyword evidence="3" id="KW-0326">Glycosidase</keyword>
<dbReference type="GO" id="GO:0003796">
    <property type="term" value="F:lysozyme activity"/>
    <property type="evidence" value="ECO:0007669"/>
    <property type="project" value="InterPro"/>
</dbReference>
<reference evidence="5 6" key="1">
    <citation type="journal article" date="2015" name="Genome Announc.">
        <title>Expanding the biotechnology potential of lactobacilli through comparative genomics of 213 strains and associated genera.</title>
        <authorList>
            <person name="Sun Z."/>
            <person name="Harris H.M."/>
            <person name="McCann A."/>
            <person name="Guo C."/>
            <person name="Argimon S."/>
            <person name="Zhang W."/>
            <person name="Yang X."/>
            <person name="Jeffery I.B."/>
            <person name="Cooney J.C."/>
            <person name="Kagawa T.F."/>
            <person name="Liu W."/>
            <person name="Song Y."/>
            <person name="Salvetti E."/>
            <person name="Wrobel A."/>
            <person name="Rasinkangas P."/>
            <person name="Parkhill J."/>
            <person name="Rea M.C."/>
            <person name="O'Sullivan O."/>
            <person name="Ritari J."/>
            <person name="Douillard F.P."/>
            <person name="Paul Ross R."/>
            <person name="Yang R."/>
            <person name="Briner A.E."/>
            <person name="Felis G.E."/>
            <person name="de Vos W.M."/>
            <person name="Barrangou R."/>
            <person name="Klaenhammer T.R."/>
            <person name="Caufield P.W."/>
            <person name="Cui Y."/>
            <person name="Zhang H."/>
            <person name="O'Toole P.W."/>
        </authorList>
    </citation>
    <scope>NUCLEOTIDE SEQUENCE [LARGE SCALE GENOMIC DNA]</scope>
    <source>
        <strain evidence="5 6">NBRC 103219</strain>
    </source>
</reference>
<proteinExistence type="inferred from homology"/>
<keyword evidence="6" id="KW-1185">Reference proteome</keyword>
<dbReference type="SUPFAM" id="SSF51445">
    <property type="entry name" value="(Trans)glycosidases"/>
    <property type="match status" value="1"/>
</dbReference>
<accession>A0A0R2LPF6</accession>
<comment type="caution">
    <text evidence="5">The sequence shown here is derived from an EMBL/GenBank/DDBJ whole genome shotgun (WGS) entry which is preliminary data.</text>
</comment>
<evidence type="ECO:0000313" key="5">
    <source>
        <dbReference type="EMBL" id="KRO01330.1"/>
    </source>
</evidence>
<dbReference type="AlphaFoldDB" id="A0A0R2LPF6"/>
<dbReference type="InterPro" id="IPR002053">
    <property type="entry name" value="Glyco_hydro_25"/>
</dbReference>
<protein>
    <recommendedName>
        <fullName evidence="4">SH3b domain-containing protein</fullName>
    </recommendedName>
</protein>
<dbReference type="PANTHER" id="PTHR34135:SF2">
    <property type="entry name" value="LYSOZYME"/>
    <property type="match status" value="1"/>
</dbReference>
<dbReference type="InterPro" id="IPR003646">
    <property type="entry name" value="SH3-like_bac-type"/>
</dbReference>
<evidence type="ECO:0000256" key="1">
    <source>
        <dbReference type="ARBA" id="ARBA00010646"/>
    </source>
</evidence>
<dbReference type="PATRIC" id="fig|449659.4.peg.404"/>
<dbReference type="SMART" id="SM00641">
    <property type="entry name" value="Glyco_25"/>
    <property type="match status" value="1"/>
</dbReference>
<dbReference type="InterPro" id="IPR017853">
    <property type="entry name" value="GH"/>
</dbReference>
<dbReference type="Gene3D" id="3.20.20.80">
    <property type="entry name" value="Glycosidases"/>
    <property type="match status" value="1"/>
</dbReference>
<dbReference type="Proteomes" id="UP000051886">
    <property type="component" value="Unassembled WGS sequence"/>
</dbReference>
<feature type="domain" description="SH3b" evidence="4">
    <location>
        <begin position="234"/>
        <end position="301"/>
    </location>
</feature>
<dbReference type="Pfam" id="PF01183">
    <property type="entry name" value="Glyco_hydro_25"/>
    <property type="match status" value="1"/>
</dbReference>
<dbReference type="PANTHER" id="PTHR34135">
    <property type="entry name" value="LYSOZYME"/>
    <property type="match status" value="1"/>
</dbReference>
<evidence type="ECO:0000259" key="4">
    <source>
        <dbReference type="SMART" id="SM00287"/>
    </source>
</evidence>
<organism evidence="5 6">
    <name type="scientific">Ligilactobacillus pobuzihii</name>
    <dbReference type="NCBI Taxonomy" id="449659"/>
    <lineage>
        <taxon>Bacteria</taxon>
        <taxon>Bacillati</taxon>
        <taxon>Bacillota</taxon>
        <taxon>Bacilli</taxon>
        <taxon>Lactobacillales</taxon>
        <taxon>Lactobacillaceae</taxon>
        <taxon>Ligilactobacillus</taxon>
    </lineage>
</organism>